<keyword evidence="2" id="KW-0399">Innate immunity</keyword>
<proteinExistence type="inferred from homology"/>
<dbReference type="GO" id="GO:0045087">
    <property type="term" value="P:innate immune response"/>
    <property type="evidence" value="ECO:0007669"/>
    <property type="project" value="UniProtKB-KW"/>
</dbReference>
<dbReference type="Pfam" id="PF01510">
    <property type="entry name" value="Amidase_2"/>
    <property type="match status" value="1"/>
</dbReference>
<keyword evidence="4" id="KW-1133">Transmembrane helix</keyword>
<dbReference type="PANTHER" id="PTHR11022">
    <property type="entry name" value="PEPTIDOGLYCAN RECOGNITION PROTEIN"/>
    <property type="match status" value="1"/>
</dbReference>
<dbReference type="InterPro" id="IPR015510">
    <property type="entry name" value="PGRP"/>
</dbReference>
<keyword evidence="3" id="KW-0391">Immunity</keyword>
<evidence type="ECO:0000313" key="7">
    <source>
        <dbReference type="Proteomes" id="UP000504629"/>
    </source>
</evidence>
<dbReference type="Proteomes" id="UP000504629">
    <property type="component" value="Unplaced"/>
</dbReference>
<evidence type="ECO:0000256" key="3">
    <source>
        <dbReference type="ARBA" id="ARBA00022859"/>
    </source>
</evidence>
<dbReference type="CDD" id="cd06583">
    <property type="entry name" value="PGRP"/>
    <property type="match status" value="1"/>
</dbReference>
<name>A0A6J2JQW8_BOMMA</name>
<feature type="domain" description="N-acetylmuramoyl-L-alanine amidase" evidence="5">
    <location>
        <begin position="140"/>
        <end position="277"/>
    </location>
</feature>
<dbReference type="GO" id="GO:0009253">
    <property type="term" value="P:peptidoglycan catabolic process"/>
    <property type="evidence" value="ECO:0007669"/>
    <property type="project" value="InterPro"/>
</dbReference>
<dbReference type="SUPFAM" id="SSF55846">
    <property type="entry name" value="N-acetylmuramoyl-L-alanine amidase-like"/>
    <property type="match status" value="1"/>
</dbReference>
<dbReference type="SMART" id="SM00701">
    <property type="entry name" value="PGRP"/>
    <property type="match status" value="1"/>
</dbReference>
<keyword evidence="4" id="KW-0472">Membrane</keyword>
<dbReference type="InterPro" id="IPR036505">
    <property type="entry name" value="Amidase/PGRP_sf"/>
</dbReference>
<keyword evidence="4" id="KW-0812">Transmembrane</keyword>
<organism evidence="7 8">
    <name type="scientific">Bombyx mandarina</name>
    <name type="common">Wild silk moth</name>
    <name type="synonym">Wild silkworm</name>
    <dbReference type="NCBI Taxonomy" id="7092"/>
    <lineage>
        <taxon>Eukaryota</taxon>
        <taxon>Metazoa</taxon>
        <taxon>Ecdysozoa</taxon>
        <taxon>Arthropoda</taxon>
        <taxon>Hexapoda</taxon>
        <taxon>Insecta</taxon>
        <taxon>Pterygota</taxon>
        <taxon>Neoptera</taxon>
        <taxon>Endopterygota</taxon>
        <taxon>Lepidoptera</taxon>
        <taxon>Glossata</taxon>
        <taxon>Ditrysia</taxon>
        <taxon>Bombycoidea</taxon>
        <taxon>Bombycidae</taxon>
        <taxon>Bombycinae</taxon>
        <taxon>Bombyx</taxon>
    </lineage>
</organism>
<dbReference type="GO" id="GO:0008745">
    <property type="term" value="F:N-acetylmuramoyl-L-alanine amidase activity"/>
    <property type="evidence" value="ECO:0007669"/>
    <property type="project" value="InterPro"/>
</dbReference>
<evidence type="ECO:0000256" key="4">
    <source>
        <dbReference type="SAM" id="Phobius"/>
    </source>
</evidence>
<feature type="transmembrane region" description="Helical" evidence="4">
    <location>
        <begin position="91"/>
        <end position="111"/>
    </location>
</feature>
<evidence type="ECO:0000256" key="1">
    <source>
        <dbReference type="ARBA" id="ARBA00007553"/>
    </source>
</evidence>
<feature type="domain" description="Peptidoglycan recognition protein family" evidence="6">
    <location>
        <begin position="129"/>
        <end position="270"/>
    </location>
</feature>
<dbReference type="AlphaFoldDB" id="A0A6J2JQW8"/>
<evidence type="ECO:0000256" key="2">
    <source>
        <dbReference type="ARBA" id="ARBA00022588"/>
    </source>
</evidence>
<dbReference type="GeneID" id="114244504"/>
<dbReference type="RefSeq" id="XP_028032136.1">
    <property type="nucleotide sequence ID" value="XM_028176335.1"/>
</dbReference>
<keyword evidence="7" id="KW-1185">Reference proteome</keyword>
<dbReference type="Gene3D" id="3.40.80.10">
    <property type="entry name" value="Peptidoglycan recognition protein-like"/>
    <property type="match status" value="1"/>
</dbReference>
<evidence type="ECO:0000259" key="6">
    <source>
        <dbReference type="SMART" id="SM00701"/>
    </source>
</evidence>
<accession>A0A6J2JQW8</accession>
<dbReference type="OrthoDB" id="10001926at2759"/>
<evidence type="ECO:0000313" key="8">
    <source>
        <dbReference type="RefSeq" id="XP_028032136.1"/>
    </source>
</evidence>
<protein>
    <submittedName>
        <fullName evidence="8">Peptidoglycan-recognition protein SC2-like isoform X2</fullName>
    </submittedName>
</protein>
<dbReference type="InterPro" id="IPR002502">
    <property type="entry name" value="Amidase_domain"/>
</dbReference>
<dbReference type="PANTHER" id="PTHR11022:SF41">
    <property type="entry name" value="PEPTIDOGLYCAN-RECOGNITION PROTEIN LC-RELATED"/>
    <property type="match status" value="1"/>
</dbReference>
<dbReference type="InterPro" id="IPR006619">
    <property type="entry name" value="PGRP_domain_met/bac"/>
</dbReference>
<reference evidence="8" key="1">
    <citation type="submission" date="2025-08" db="UniProtKB">
        <authorList>
            <consortium name="RefSeq"/>
        </authorList>
    </citation>
    <scope>IDENTIFICATION</scope>
    <source>
        <tissue evidence="8">Silk gland</tissue>
    </source>
</reference>
<comment type="similarity">
    <text evidence="1">Belongs to the N-acetylmuramoyl-L-alanine amidase 2 family.</text>
</comment>
<sequence length="301" mass="33719">MIGDENPKHETKSPPPISSDVAVVDDRIMAVATQAASSTPISQLNVTKSSRVHIGPKFISVTQTVRNTEEIKGQILGQELISSKSTRKLRCSIAVFVCWTLIVTLGLGFYISHYALSKLTRLDLDIHEPWYLRRSDWQAMSPYSVDFLDLPLSFVIVGHSATNYCTEKYECIKEMLDVQKSHLHRGWQDIGPNFLVSGNGIVFEGRGANVFGAMAIAWNRRSILIMFLGDYTKDKTTPVQFEHLNIVLDQLVKQGVLRPDYTLYGQCQVASLTISPGPNVIRELHNLKHWSSENSSLCLRG</sequence>
<evidence type="ECO:0000259" key="5">
    <source>
        <dbReference type="SMART" id="SM00644"/>
    </source>
</evidence>
<dbReference type="SMART" id="SM00644">
    <property type="entry name" value="Ami_2"/>
    <property type="match status" value="1"/>
</dbReference>
<gene>
    <name evidence="8" type="primary">LOC114244504</name>
</gene>
<dbReference type="GO" id="GO:0008270">
    <property type="term" value="F:zinc ion binding"/>
    <property type="evidence" value="ECO:0007669"/>
    <property type="project" value="InterPro"/>
</dbReference>